<accession>A0A9P0B5S7</accession>
<evidence type="ECO:0008006" key="4">
    <source>
        <dbReference type="Google" id="ProtNLM"/>
    </source>
</evidence>
<evidence type="ECO:0000313" key="3">
    <source>
        <dbReference type="Proteomes" id="UP001154078"/>
    </source>
</evidence>
<evidence type="ECO:0000256" key="1">
    <source>
        <dbReference type="SAM" id="SignalP"/>
    </source>
</evidence>
<dbReference type="InterPro" id="IPR031734">
    <property type="entry name" value="MBF2"/>
</dbReference>
<organism evidence="2 3">
    <name type="scientific">Brassicogethes aeneus</name>
    <name type="common">Rape pollen beetle</name>
    <name type="synonym">Meligethes aeneus</name>
    <dbReference type="NCBI Taxonomy" id="1431903"/>
    <lineage>
        <taxon>Eukaryota</taxon>
        <taxon>Metazoa</taxon>
        <taxon>Ecdysozoa</taxon>
        <taxon>Arthropoda</taxon>
        <taxon>Hexapoda</taxon>
        <taxon>Insecta</taxon>
        <taxon>Pterygota</taxon>
        <taxon>Neoptera</taxon>
        <taxon>Endopterygota</taxon>
        <taxon>Coleoptera</taxon>
        <taxon>Polyphaga</taxon>
        <taxon>Cucujiformia</taxon>
        <taxon>Nitidulidae</taxon>
        <taxon>Meligethinae</taxon>
        <taxon>Brassicogethes</taxon>
    </lineage>
</organism>
<sequence>MKIFIIFCMVVVCQVSCTDLQYGSCHRAELQYNRDIKDDFTFMKTIEEIHSYCTCDPRQVIKCVTVEDNWTDGTNGMASIISGGPDYNCVTVKFQSQFGRGYNFNLKVYVKP</sequence>
<feature type="chain" id="PRO_5040511984" description="Venom protein" evidence="1">
    <location>
        <begin position="18"/>
        <end position="112"/>
    </location>
</feature>
<protein>
    <recommendedName>
        <fullName evidence="4">Venom protein</fullName>
    </recommendedName>
</protein>
<dbReference type="AlphaFoldDB" id="A0A9P0B5S7"/>
<keyword evidence="1" id="KW-0732">Signal</keyword>
<dbReference type="PANTHER" id="PTHR37685:SF1">
    <property type="entry name" value="GEO11136P1-RELATED"/>
    <property type="match status" value="1"/>
</dbReference>
<dbReference type="OrthoDB" id="8192785at2759"/>
<keyword evidence="3" id="KW-1185">Reference proteome</keyword>
<proteinExistence type="predicted"/>
<dbReference type="Pfam" id="PF15868">
    <property type="entry name" value="MBF2"/>
    <property type="match status" value="1"/>
</dbReference>
<gene>
    <name evidence="2" type="ORF">MELIAE_LOCUS7302</name>
</gene>
<name>A0A9P0B5S7_BRAAE</name>
<dbReference type="PANTHER" id="PTHR37685">
    <property type="entry name" value="GEO11136P1-RELATED"/>
    <property type="match status" value="1"/>
</dbReference>
<feature type="signal peptide" evidence="1">
    <location>
        <begin position="1"/>
        <end position="17"/>
    </location>
</feature>
<reference evidence="2" key="1">
    <citation type="submission" date="2021-12" db="EMBL/GenBank/DDBJ databases">
        <authorList>
            <person name="King R."/>
        </authorList>
    </citation>
    <scope>NUCLEOTIDE SEQUENCE</scope>
</reference>
<evidence type="ECO:0000313" key="2">
    <source>
        <dbReference type="EMBL" id="CAH0556112.1"/>
    </source>
</evidence>
<dbReference type="Proteomes" id="UP001154078">
    <property type="component" value="Chromosome 4"/>
</dbReference>
<dbReference type="EMBL" id="OV121135">
    <property type="protein sequence ID" value="CAH0556112.1"/>
    <property type="molecule type" value="Genomic_DNA"/>
</dbReference>